<dbReference type="PANTHER" id="PTHR43414:SF6">
    <property type="entry name" value="MULTIDRUG RESISTANCE PROTEIN MDTG"/>
    <property type="match status" value="1"/>
</dbReference>
<dbReference type="Pfam" id="PF07690">
    <property type="entry name" value="MFS_1"/>
    <property type="match status" value="1"/>
</dbReference>
<dbReference type="RefSeq" id="WP_110439545.1">
    <property type="nucleotide sequence ID" value="NZ_CP046393.1"/>
</dbReference>
<feature type="transmembrane region" description="Helical" evidence="7">
    <location>
        <begin position="117"/>
        <end position="137"/>
    </location>
</feature>
<dbReference type="AlphaFoldDB" id="A0A318MUV7"/>
<accession>A0A318MUV7</accession>
<sequence length="405" mass="44011">MSSTIETDQDESYWVRNLFVCLFGSFTTFLAMTLMLPFLPIYVQQLGVKDHASIAQWSGIAYSATYFIAGMIAPFWGYLGDRYGRKPMLLRASLGMAVTMALMGCATNIWQLVGLRLLAGFAGGYSSGATIMIAAQAPKDHSAWALGLLSSGIMAGNLIGPLIGGILPSLIGIRITFIGAGCLIFITFLVTLGFIRESSRLVIHEKTVKGNWSDIPNKRLIFIMLVTGMLLMIANMSIEPIITLYVHQLAVEQSRITFFAGLIMSAGAFGSILSASWLGHLADKIGHARIIIWTLIIAGILLVPQAYVTSVWQLIVLRFFMGLALGGLMPCIITIIRHQVPNHLVGTVLGYTISVQYVGQVIGPLAGGFVSGYMGMYFVFLATSVLLLIGAIGNWFALKILDYKY</sequence>
<feature type="transmembrane region" description="Helical" evidence="7">
    <location>
        <begin position="258"/>
        <end position="278"/>
    </location>
</feature>
<keyword evidence="3" id="KW-1003">Cell membrane</keyword>
<keyword evidence="6 7" id="KW-0472">Membrane</keyword>
<organism evidence="9 10">
    <name type="scientific">Commensalibacter melissae</name>
    <dbReference type="NCBI Taxonomy" id="2070537"/>
    <lineage>
        <taxon>Bacteria</taxon>
        <taxon>Pseudomonadati</taxon>
        <taxon>Pseudomonadota</taxon>
        <taxon>Alphaproteobacteria</taxon>
        <taxon>Acetobacterales</taxon>
        <taxon>Acetobacteraceae</taxon>
    </lineage>
</organism>
<keyword evidence="5 7" id="KW-1133">Transmembrane helix</keyword>
<dbReference type="OrthoDB" id="5368493at2"/>
<dbReference type="SUPFAM" id="SSF103473">
    <property type="entry name" value="MFS general substrate transporter"/>
    <property type="match status" value="1"/>
</dbReference>
<feature type="transmembrane region" description="Helical" evidence="7">
    <location>
        <begin position="173"/>
        <end position="195"/>
    </location>
</feature>
<dbReference type="GO" id="GO:0005886">
    <property type="term" value="C:plasma membrane"/>
    <property type="evidence" value="ECO:0007669"/>
    <property type="project" value="UniProtKB-SubCell"/>
</dbReference>
<evidence type="ECO:0000256" key="4">
    <source>
        <dbReference type="ARBA" id="ARBA00022692"/>
    </source>
</evidence>
<name>A0A318MUV7_9PROT</name>
<proteinExistence type="predicted"/>
<dbReference type="InterPro" id="IPR036259">
    <property type="entry name" value="MFS_trans_sf"/>
</dbReference>
<evidence type="ECO:0000313" key="9">
    <source>
        <dbReference type="EMBL" id="PXY98863.1"/>
    </source>
</evidence>
<dbReference type="Proteomes" id="UP000247565">
    <property type="component" value="Unassembled WGS sequence"/>
</dbReference>
<dbReference type="GO" id="GO:0022857">
    <property type="term" value="F:transmembrane transporter activity"/>
    <property type="evidence" value="ECO:0007669"/>
    <property type="project" value="InterPro"/>
</dbReference>
<keyword evidence="4 7" id="KW-0812">Transmembrane</keyword>
<comment type="caution">
    <text evidence="9">The sequence shown here is derived from an EMBL/GenBank/DDBJ whole genome shotgun (WGS) entry which is preliminary data.</text>
</comment>
<feature type="domain" description="Major facilitator superfamily (MFS) profile" evidence="8">
    <location>
        <begin position="17"/>
        <end position="402"/>
    </location>
</feature>
<feature type="transmembrane region" description="Helical" evidence="7">
    <location>
        <begin position="88"/>
        <end position="111"/>
    </location>
</feature>
<feature type="transmembrane region" description="Helical" evidence="7">
    <location>
        <begin position="348"/>
        <end position="370"/>
    </location>
</feature>
<dbReference type="Gene3D" id="1.20.1250.20">
    <property type="entry name" value="MFS general substrate transporter like domains"/>
    <property type="match status" value="2"/>
</dbReference>
<evidence type="ECO:0000259" key="8">
    <source>
        <dbReference type="PROSITE" id="PS50850"/>
    </source>
</evidence>
<evidence type="ECO:0000256" key="6">
    <source>
        <dbReference type="ARBA" id="ARBA00023136"/>
    </source>
</evidence>
<feature type="transmembrane region" description="Helical" evidence="7">
    <location>
        <begin position="144"/>
        <end position="167"/>
    </location>
</feature>
<comment type="subcellular location">
    <subcellularLocation>
        <location evidence="1">Cell membrane</location>
        <topology evidence="1">Multi-pass membrane protein</topology>
    </subcellularLocation>
</comment>
<gene>
    <name evidence="9" type="ORF">DK869_08260</name>
</gene>
<dbReference type="InterPro" id="IPR020846">
    <property type="entry name" value="MFS_dom"/>
</dbReference>
<feature type="transmembrane region" description="Helical" evidence="7">
    <location>
        <begin position="376"/>
        <end position="398"/>
    </location>
</feature>
<evidence type="ECO:0000256" key="7">
    <source>
        <dbReference type="SAM" id="Phobius"/>
    </source>
</evidence>
<dbReference type="InterPro" id="IPR001958">
    <property type="entry name" value="Tet-R_TetA/multi-R_MdtG-like"/>
</dbReference>
<feature type="transmembrane region" description="Helical" evidence="7">
    <location>
        <begin position="314"/>
        <end position="336"/>
    </location>
</feature>
<feature type="transmembrane region" description="Helical" evidence="7">
    <location>
        <begin position="54"/>
        <end position="76"/>
    </location>
</feature>
<feature type="transmembrane region" description="Helical" evidence="7">
    <location>
        <begin position="220"/>
        <end position="238"/>
    </location>
</feature>
<dbReference type="PROSITE" id="PS50850">
    <property type="entry name" value="MFS"/>
    <property type="match status" value="1"/>
</dbReference>
<feature type="transmembrane region" description="Helical" evidence="7">
    <location>
        <begin position="290"/>
        <end position="308"/>
    </location>
</feature>
<evidence type="ECO:0000256" key="3">
    <source>
        <dbReference type="ARBA" id="ARBA00022475"/>
    </source>
</evidence>
<evidence type="ECO:0000256" key="2">
    <source>
        <dbReference type="ARBA" id="ARBA00022448"/>
    </source>
</evidence>
<feature type="transmembrane region" description="Helical" evidence="7">
    <location>
        <begin position="18"/>
        <end position="42"/>
    </location>
</feature>
<dbReference type="PANTHER" id="PTHR43414">
    <property type="entry name" value="MULTIDRUG RESISTANCE PROTEIN MDTG"/>
    <property type="match status" value="1"/>
</dbReference>
<keyword evidence="10" id="KW-1185">Reference proteome</keyword>
<evidence type="ECO:0000256" key="1">
    <source>
        <dbReference type="ARBA" id="ARBA00004651"/>
    </source>
</evidence>
<keyword evidence="2" id="KW-0813">Transport</keyword>
<dbReference type="PRINTS" id="PR01035">
    <property type="entry name" value="TCRTETA"/>
</dbReference>
<reference evidence="9 10" key="1">
    <citation type="submission" date="2018-05" db="EMBL/GenBank/DDBJ databases">
        <title>Reference genomes for bee gut microbiota database.</title>
        <authorList>
            <person name="Ellegaard K.M."/>
        </authorList>
    </citation>
    <scope>NUCLEOTIDE SEQUENCE [LARGE SCALE GENOMIC DNA]</scope>
    <source>
        <strain evidence="9 10">ESL0284</strain>
    </source>
</reference>
<evidence type="ECO:0000313" key="10">
    <source>
        <dbReference type="Proteomes" id="UP000247565"/>
    </source>
</evidence>
<dbReference type="EMBL" id="QGLT01000006">
    <property type="protein sequence ID" value="PXY98863.1"/>
    <property type="molecule type" value="Genomic_DNA"/>
</dbReference>
<protein>
    <submittedName>
        <fullName evidence="9">MFS transporter</fullName>
    </submittedName>
</protein>
<evidence type="ECO:0000256" key="5">
    <source>
        <dbReference type="ARBA" id="ARBA00022989"/>
    </source>
</evidence>
<dbReference type="InterPro" id="IPR011701">
    <property type="entry name" value="MFS"/>
</dbReference>